<dbReference type="PANTHER" id="PTHR45663">
    <property type="entry name" value="GEO12009P1"/>
    <property type="match status" value="1"/>
</dbReference>
<keyword evidence="4" id="KW-1015">Disulfide bond</keyword>
<dbReference type="Proteomes" id="UP000004848">
    <property type="component" value="Unassembled WGS sequence"/>
</dbReference>
<dbReference type="GO" id="GO:0006950">
    <property type="term" value="P:response to stress"/>
    <property type="evidence" value="ECO:0007669"/>
    <property type="project" value="UniProtKB-ARBA"/>
</dbReference>
<evidence type="ECO:0000313" key="9">
    <source>
        <dbReference type="EMBL" id="EAV42057.1"/>
    </source>
</evidence>
<dbReference type="RefSeq" id="WP_006937941.1">
    <property type="nucleotide sequence ID" value="NZ_AAUW01000017.1"/>
</dbReference>
<dbReference type="InterPro" id="IPR019734">
    <property type="entry name" value="TPR_rpt"/>
</dbReference>
<sequence length="336" mass="35428">MSNGNYSIGGQVGGGFGASMGGGYGGQSGGSMGGGSMGGGNGGDAPAGDLIFDVTTQTFMADVMEASRQQPVLVDFWAPWCGPCKQLTPIIEAAVKAAGGRVKLAKMNIDDHPEIAGQMGIQSIPAVVAFKDGQPVDGFMGAQPESQIQAFIERVAGPAPVSQTDTFLEQAAELLLAKDYAQAAQLFGAVMQMEPDNVAAIAGLAQCYLGADDLERAKQALELIPEEKHTDEAYVAARTAVELAEQAASLGDLAELQDRIAKDPLDLQARFDLALGLNGKGNKEGAVDQLIEIVRRDREWNEDAARKQLLQFFEAWGFKDPASAYGRRKLSAVLFS</sequence>
<feature type="repeat" description="TPR" evidence="7">
    <location>
        <begin position="164"/>
        <end position="197"/>
    </location>
</feature>
<feature type="domain" description="Thioredoxin" evidence="8">
    <location>
        <begin position="39"/>
        <end position="157"/>
    </location>
</feature>
<dbReference type="PROSITE" id="PS00194">
    <property type="entry name" value="THIOREDOXIN_1"/>
    <property type="match status" value="1"/>
</dbReference>
<dbReference type="PRINTS" id="PR00421">
    <property type="entry name" value="THIOREDOXIN"/>
</dbReference>
<name>A0NZ56_ROSAI</name>
<dbReference type="PROSITE" id="PS51352">
    <property type="entry name" value="THIOREDOXIN_2"/>
    <property type="match status" value="1"/>
</dbReference>
<dbReference type="FunFam" id="3.40.30.10:FF:000001">
    <property type="entry name" value="Thioredoxin"/>
    <property type="match status" value="1"/>
</dbReference>
<dbReference type="InterPro" id="IPR036249">
    <property type="entry name" value="Thioredoxin-like_sf"/>
</dbReference>
<dbReference type="InterPro" id="IPR017937">
    <property type="entry name" value="Thioredoxin_CS"/>
</dbReference>
<accession>A0NZ56</accession>
<reference evidence="9 10" key="1">
    <citation type="submission" date="2006-05" db="EMBL/GenBank/DDBJ databases">
        <authorList>
            <person name="King G."/>
            <person name="Ferriera S."/>
            <person name="Johnson J."/>
            <person name="Kravitz S."/>
            <person name="Beeson K."/>
            <person name="Sutton G."/>
            <person name="Rogers Y.-H."/>
            <person name="Friedman R."/>
            <person name="Frazier M."/>
            <person name="Venter J.C."/>
        </authorList>
    </citation>
    <scope>NUCLEOTIDE SEQUENCE [LARGE SCALE GENOMIC DNA]</scope>
    <source>
        <strain evidence="10">ATCC 25650 / DSM 13394 / JCM 20685 / NBRC 16684 / NCIMB 2208 / IAM 12614 / B1</strain>
    </source>
</reference>
<dbReference type="Gene3D" id="1.25.40.10">
    <property type="entry name" value="Tetratricopeptide repeat domain"/>
    <property type="match status" value="2"/>
</dbReference>
<dbReference type="AlphaFoldDB" id="A0NZ56"/>
<comment type="similarity">
    <text evidence="1">Belongs to the thioredoxin family.</text>
</comment>
<evidence type="ECO:0000256" key="3">
    <source>
        <dbReference type="ARBA" id="ARBA00022982"/>
    </source>
</evidence>
<dbReference type="Pfam" id="PF14559">
    <property type="entry name" value="TPR_19"/>
    <property type="match status" value="1"/>
</dbReference>
<evidence type="ECO:0000256" key="6">
    <source>
        <dbReference type="NCBIfam" id="TIGR01068"/>
    </source>
</evidence>
<proteinExistence type="inferred from homology"/>
<dbReference type="InterPro" id="IPR005746">
    <property type="entry name" value="Thioredoxin"/>
</dbReference>
<keyword evidence="7" id="KW-0802">TPR repeat</keyword>
<keyword evidence="2" id="KW-0813">Transport</keyword>
<dbReference type="Pfam" id="PF00085">
    <property type="entry name" value="Thioredoxin"/>
    <property type="match status" value="1"/>
</dbReference>
<protein>
    <recommendedName>
        <fullName evidence="6">Thioredoxin</fullName>
    </recommendedName>
</protein>
<dbReference type="PROSITE" id="PS50005">
    <property type="entry name" value="TPR"/>
    <property type="match status" value="1"/>
</dbReference>
<dbReference type="InterPro" id="IPR011990">
    <property type="entry name" value="TPR-like_helical_dom_sf"/>
</dbReference>
<dbReference type="GO" id="GO:0045454">
    <property type="term" value="P:cell redox homeostasis"/>
    <property type="evidence" value="ECO:0007669"/>
    <property type="project" value="TreeGrafter"/>
</dbReference>
<comment type="caution">
    <text evidence="9">The sequence shown here is derived from an EMBL/GenBank/DDBJ whole genome shotgun (WGS) entry which is preliminary data.</text>
</comment>
<dbReference type="InterPro" id="IPR013766">
    <property type="entry name" value="Thioredoxin_domain"/>
</dbReference>
<dbReference type="EMBL" id="AAUW01000017">
    <property type="protein sequence ID" value="EAV42057.1"/>
    <property type="molecule type" value="Genomic_DNA"/>
</dbReference>
<evidence type="ECO:0000313" key="10">
    <source>
        <dbReference type="Proteomes" id="UP000004848"/>
    </source>
</evidence>
<dbReference type="SUPFAM" id="SSF52833">
    <property type="entry name" value="Thioredoxin-like"/>
    <property type="match status" value="1"/>
</dbReference>
<keyword evidence="5" id="KW-0676">Redox-active center</keyword>
<evidence type="ECO:0000256" key="1">
    <source>
        <dbReference type="ARBA" id="ARBA00008987"/>
    </source>
</evidence>
<dbReference type="GeneID" id="68848585"/>
<dbReference type="NCBIfam" id="TIGR01068">
    <property type="entry name" value="thioredoxin"/>
    <property type="match status" value="1"/>
</dbReference>
<keyword evidence="3" id="KW-0249">Electron transport</keyword>
<dbReference type="Gene3D" id="3.40.30.10">
    <property type="entry name" value="Glutaredoxin"/>
    <property type="match status" value="1"/>
</dbReference>
<gene>
    <name evidence="9" type="ORF">SIAM614_25597</name>
</gene>
<dbReference type="GO" id="GO:0005829">
    <property type="term" value="C:cytosol"/>
    <property type="evidence" value="ECO:0007669"/>
    <property type="project" value="TreeGrafter"/>
</dbReference>
<evidence type="ECO:0000256" key="2">
    <source>
        <dbReference type="ARBA" id="ARBA00022448"/>
    </source>
</evidence>
<dbReference type="CDD" id="cd02947">
    <property type="entry name" value="TRX_family"/>
    <property type="match status" value="1"/>
</dbReference>
<dbReference type="Pfam" id="PF14561">
    <property type="entry name" value="TPR_20"/>
    <property type="match status" value="1"/>
</dbReference>
<organism evidence="9 10">
    <name type="scientific">Roseibium aggregatum (strain ATCC 25650 / DSM 13394 / JCM 20685 / NBRC 16684 / NCIMB 2208 / IAM 12614 / B1)</name>
    <name type="common">Stappia aggregata</name>
    <dbReference type="NCBI Taxonomy" id="384765"/>
    <lineage>
        <taxon>Bacteria</taxon>
        <taxon>Pseudomonadati</taxon>
        <taxon>Pseudomonadota</taxon>
        <taxon>Alphaproteobacteria</taxon>
        <taxon>Hyphomicrobiales</taxon>
        <taxon>Stappiaceae</taxon>
        <taxon>Roseibium</taxon>
    </lineage>
</organism>
<dbReference type="eggNOG" id="COG3118">
    <property type="taxonomic scope" value="Bacteria"/>
</dbReference>
<dbReference type="SUPFAM" id="SSF48452">
    <property type="entry name" value="TPR-like"/>
    <property type="match status" value="1"/>
</dbReference>
<evidence type="ECO:0000259" key="8">
    <source>
        <dbReference type="PROSITE" id="PS51352"/>
    </source>
</evidence>
<evidence type="ECO:0000256" key="5">
    <source>
        <dbReference type="ARBA" id="ARBA00023284"/>
    </source>
</evidence>
<evidence type="ECO:0000256" key="4">
    <source>
        <dbReference type="ARBA" id="ARBA00023157"/>
    </source>
</evidence>
<dbReference type="GO" id="GO:0015035">
    <property type="term" value="F:protein-disulfide reductase activity"/>
    <property type="evidence" value="ECO:0007669"/>
    <property type="project" value="UniProtKB-UniRule"/>
</dbReference>
<dbReference type="PANTHER" id="PTHR45663:SF11">
    <property type="entry name" value="GEO12009P1"/>
    <property type="match status" value="1"/>
</dbReference>
<evidence type="ECO:0000256" key="7">
    <source>
        <dbReference type="PROSITE-ProRule" id="PRU00339"/>
    </source>
</evidence>